<accession>A0A409X6G4</accession>
<keyword evidence="2" id="KW-1185">Reference proteome</keyword>
<proteinExistence type="predicted"/>
<dbReference type="EMBL" id="NHYD01002515">
    <property type="protein sequence ID" value="PPQ86342.1"/>
    <property type="molecule type" value="Genomic_DNA"/>
</dbReference>
<dbReference type="Proteomes" id="UP000283269">
    <property type="component" value="Unassembled WGS sequence"/>
</dbReference>
<dbReference type="InParanoid" id="A0A409X6G4"/>
<sequence length="66" mass="7829">MKSMYDSLFELDKELNSFYTETQWNVVKDAVRIKMVEEEDANVELLDSYKTKLKIRHSSTPDPENQ</sequence>
<evidence type="ECO:0000313" key="1">
    <source>
        <dbReference type="EMBL" id="PPQ86342.1"/>
    </source>
</evidence>
<dbReference type="AlphaFoldDB" id="A0A409X6G4"/>
<name>A0A409X6G4_PSICY</name>
<gene>
    <name evidence="1" type="ORF">CVT25_005643</name>
</gene>
<evidence type="ECO:0000313" key="2">
    <source>
        <dbReference type="Proteomes" id="UP000283269"/>
    </source>
</evidence>
<protein>
    <submittedName>
        <fullName evidence="1">Uncharacterized protein</fullName>
    </submittedName>
</protein>
<comment type="caution">
    <text evidence="1">The sequence shown here is derived from an EMBL/GenBank/DDBJ whole genome shotgun (WGS) entry which is preliminary data.</text>
</comment>
<reference evidence="1 2" key="1">
    <citation type="journal article" date="2018" name="Evol. Lett.">
        <title>Horizontal gene cluster transfer increased hallucinogenic mushroom diversity.</title>
        <authorList>
            <person name="Reynolds H.T."/>
            <person name="Vijayakumar V."/>
            <person name="Gluck-Thaler E."/>
            <person name="Korotkin H.B."/>
            <person name="Matheny P.B."/>
            <person name="Slot J.C."/>
        </authorList>
    </citation>
    <scope>NUCLEOTIDE SEQUENCE [LARGE SCALE GENOMIC DNA]</scope>
    <source>
        <strain evidence="1 2">2631</strain>
    </source>
</reference>
<organism evidence="1 2">
    <name type="scientific">Psilocybe cyanescens</name>
    <dbReference type="NCBI Taxonomy" id="93625"/>
    <lineage>
        <taxon>Eukaryota</taxon>
        <taxon>Fungi</taxon>
        <taxon>Dikarya</taxon>
        <taxon>Basidiomycota</taxon>
        <taxon>Agaricomycotina</taxon>
        <taxon>Agaricomycetes</taxon>
        <taxon>Agaricomycetidae</taxon>
        <taxon>Agaricales</taxon>
        <taxon>Agaricineae</taxon>
        <taxon>Strophariaceae</taxon>
        <taxon>Psilocybe</taxon>
    </lineage>
</organism>